<dbReference type="AlphaFoldDB" id="A0A1E3HM38"/>
<dbReference type="Proteomes" id="UP000094065">
    <property type="component" value="Unassembled WGS sequence"/>
</dbReference>
<evidence type="ECO:0000256" key="1">
    <source>
        <dbReference type="SAM" id="MobiDB-lite"/>
    </source>
</evidence>
<keyword evidence="3" id="KW-1185">Reference proteome</keyword>
<protein>
    <submittedName>
        <fullName evidence="2">Uncharacterized protein</fullName>
    </submittedName>
</protein>
<feature type="region of interest" description="Disordered" evidence="1">
    <location>
        <begin position="110"/>
        <end position="130"/>
    </location>
</feature>
<dbReference type="RefSeq" id="XP_018992636.1">
    <property type="nucleotide sequence ID" value="XM_019138693.1"/>
</dbReference>
<dbReference type="EMBL" id="AWGJ01000007">
    <property type="protein sequence ID" value="ODN77400.1"/>
    <property type="molecule type" value="Genomic_DNA"/>
</dbReference>
<organism evidence="2 3">
    <name type="scientific">Cryptococcus amylolentus CBS 6039</name>
    <dbReference type="NCBI Taxonomy" id="1295533"/>
    <lineage>
        <taxon>Eukaryota</taxon>
        <taxon>Fungi</taxon>
        <taxon>Dikarya</taxon>
        <taxon>Basidiomycota</taxon>
        <taxon>Agaricomycotina</taxon>
        <taxon>Tremellomycetes</taxon>
        <taxon>Tremellales</taxon>
        <taxon>Cryptococcaceae</taxon>
        <taxon>Cryptococcus</taxon>
    </lineage>
</organism>
<gene>
    <name evidence="2" type="ORF">L202_04585</name>
</gene>
<comment type="caution">
    <text evidence="2">The sequence shown here is derived from an EMBL/GenBank/DDBJ whole genome shotgun (WGS) entry which is preliminary data.</text>
</comment>
<dbReference type="GeneID" id="30155894"/>
<evidence type="ECO:0000313" key="2">
    <source>
        <dbReference type="EMBL" id="ODN77400.1"/>
    </source>
</evidence>
<sequence>MSSLTNKIEQLEAVSEEEETRQHEVNCRTRRTLWLEYRASLKERVLMYGIKSTSYRQLVGYYPVVPSPLRQSFIPKDAPIVDDEPESDGEEVAVVQKEEATVASTGFMLEDGSSESPFLRSEEDDFPTSWADDEVEDTHFLPSFLTRTTCSLP</sequence>
<dbReference type="OrthoDB" id="10316016at2759"/>
<name>A0A1E3HM38_9TREE</name>
<evidence type="ECO:0000313" key="3">
    <source>
        <dbReference type="Proteomes" id="UP000094065"/>
    </source>
</evidence>
<proteinExistence type="predicted"/>
<accession>A0A1E3HM38</accession>
<reference evidence="2 3" key="1">
    <citation type="submission" date="2016-06" db="EMBL/GenBank/DDBJ databases">
        <title>Evolution of pathogenesis and genome organization in the Tremellales.</title>
        <authorList>
            <person name="Cuomo C."/>
            <person name="Litvintseva A."/>
            <person name="Heitman J."/>
            <person name="Chen Y."/>
            <person name="Sun S."/>
            <person name="Springer D."/>
            <person name="Dromer F."/>
            <person name="Young S."/>
            <person name="Zeng Q."/>
            <person name="Chapman S."/>
            <person name="Gujja S."/>
            <person name="Saif S."/>
            <person name="Birren B."/>
        </authorList>
    </citation>
    <scope>NUCLEOTIDE SEQUENCE [LARGE SCALE GENOMIC DNA]</scope>
    <source>
        <strain evidence="2 3">CBS 6039</strain>
    </source>
</reference>